<dbReference type="GO" id="GO:0032418">
    <property type="term" value="P:lysosome localization"/>
    <property type="evidence" value="ECO:0007669"/>
    <property type="project" value="TreeGrafter"/>
</dbReference>
<comment type="similarity">
    <text evidence="1">Belongs to the SNAPIN family.</text>
</comment>
<dbReference type="InterPro" id="IPR017246">
    <property type="entry name" value="Snapin"/>
</dbReference>
<feature type="compositionally biased region" description="Low complexity" evidence="4">
    <location>
        <begin position="14"/>
        <end position="33"/>
    </location>
</feature>
<evidence type="ECO:0000313" key="5">
    <source>
        <dbReference type="EMBL" id="CAL1391207.1"/>
    </source>
</evidence>
<dbReference type="GO" id="GO:0099078">
    <property type="term" value="C:BORC complex"/>
    <property type="evidence" value="ECO:0007669"/>
    <property type="project" value="TreeGrafter"/>
</dbReference>
<reference evidence="5 6" key="1">
    <citation type="submission" date="2024-04" db="EMBL/GenBank/DDBJ databases">
        <authorList>
            <person name="Fracassetti M."/>
        </authorList>
    </citation>
    <scope>NUCLEOTIDE SEQUENCE [LARGE SCALE GENOMIC DNA]</scope>
</reference>
<dbReference type="EMBL" id="OZ034818">
    <property type="protein sequence ID" value="CAL1391207.1"/>
    <property type="molecule type" value="Genomic_DNA"/>
</dbReference>
<gene>
    <name evidence="5" type="ORF">LTRI10_LOCUS31946</name>
</gene>
<dbReference type="Pfam" id="PF14712">
    <property type="entry name" value="Snapin_Pallidin"/>
    <property type="match status" value="1"/>
</dbReference>
<feature type="compositionally biased region" description="Basic and acidic residues" evidence="4">
    <location>
        <begin position="35"/>
        <end position="46"/>
    </location>
</feature>
<dbReference type="GO" id="GO:0007040">
    <property type="term" value="P:lysosome organization"/>
    <property type="evidence" value="ECO:0007669"/>
    <property type="project" value="TreeGrafter"/>
</dbReference>
<dbReference type="Proteomes" id="UP001497516">
    <property type="component" value="Chromosome 5"/>
</dbReference>
<organism evidence="5 6">
    <name type="scientific">Linum trigynum</name>
    <dbReference type="NCBI Taxonomy" id="586398"/>
    <lineage>
        <taxon>Eukaryota</taxon>
        <taxon>Viridiplantae</taxon>
        <taxon>Streptophyta</taxon>
        <taxon>Embryophyta</taxon>
        <taxon>Tracheophyta</taxon>
        <taxon>Spermatophyta</taxon>
        <taxon>Magnoliopsida</taxon>
        <taxon>eudicotyledons</taxon>
        <taxon>Gunneridae</taxon>
        <taxon>Pentapetalae</taxon>
        <taxon>rosids</taxon>
        <taxon>fabids</taxon>
        <taxon>Malpighiales</taxon>
        <taxon>Linaceae</taxon>
        <taxon>Linum</taxon>
    </lineage>
</organism>
<protein>
    <recommendedName>
        <fullName evidence="3">Biogenesis of lysosome-related organelles complex 1 subunit 7</fullName>
    </recommendedName>
</protein>
<name>A0AAV2EZM4_9ROSI</name>
<evidence type="ECO:0000256" key="3">
    <source>
        <dbReference type="ARBA" id="ARBA00033330"/>
    </source>
</evidence>
<evidence type="ECO:0000256" key="4">
    <source>
        <dbReference type="SAM" id="MobiDB-lite"/>
    </source>
</evidence>
<feature type="compositionally biased region" description="Polar residues" evidence="4">
    <location>
        <begin position="51"/>
        <end position="62"/>
    </location>
</feature>
<evidence type="ECO:0000313" key="6">
    <source>
        <dbReference type="Proteomes" id="UP001497516"/>
    </source>
</evidence>
<dbReference type="InterPro" id="IPR028119">
    <property type="entry name" value="Snapin/Pallidin/Snn1"/>
</dbReference>
<dbReference type="PANTHER" id="PTHR31305">
    <property type="entry name" value="SNARE-ASSOCIATED PROTEIN SNAPIN"/>
    <property type="match status" value="1"/>
</dbReference>
<sequence>MEDPPAIAHPAEESTVVSTPPVTNSVPPTSTTNHNRTDPEESRPDVADGTLENSSGSSDTLTRGLSTILSNVIRDFDSQARTTLSSQDQLNSSLDRLTGELDRLLEDAPLPFIMQHAAKISAVRKRVSSLNSLLRAIQRRIDNMDRALSMGMQQEKTGSGTS</sequence>
<feature type="region of interest" description="Disordered" evidence="4">
    <location>
        <begin position="1"/>
        <end position="62"/>
    </location>
</feature>
<dbReference type="PANTHER" id="PTHR31305:SF2">
    <property type="entry name" value="SNARE-ASSOCIATED PROTEIN SNAPIN"/>
    <property type="match status" value="1"/>
</dbReference>
<dbReference type="GO" id="GO:0000149">
    <property type="term" value="F:SNARE binding"/>
    <property type="evidence" value="ECO:0007669"/>
    <property type="project" value="TreeGrafter"/>
</dbReference>
<proteinExistence type="inferred from homology"/>
<evidence type="ECO:0000256" key="2">
    <source>
        <dbReference type="ARBA" id="ARBA00023054"/>
    </source>
</evidence>
<keyword evidence="6" id="KW-1185">Reference proteome</keyword>
<keyword evidence="2" id="KW-0175">Coiled coil</keyword>
<dbReference type="GO" id="GO:0031083">
    <property type="term" value="C:BLOC-1 complex"/>
    <property type="evidence" value="ECO:0007669"/>
    <property type="project" value="InterPro"/>
</dbReference>
<dbReference type="AlphaFoldDB" id="A0AAV2EZM4"/>
<dbReference type="GO" id="GO:0008333">
    <property type="term" value="P:endosome to lysosome transport"/>
    <property type="evidence" value="ECO:0007669"/>
    <property type="project" value="TreeGrafter"/>
</dbReference>
<accession>A0AAV2EZM4</accession>
<evidence type="ECO:0000256" key="1">
    <source>
        <dbReference type="ARBA" id="ARBA00006111"/>
    </source>
</evidence>
<dbReference type="GO" id="GO:0006886">
    <property type="term" value="P:intracellular protein transport"/>
    <property type="evidence" value="ECO:0007669"/>
    <property type="project" value="InterPro"/>
</dbReference>